<dbReference type="AlphaFoldDB" id="A0AA38FVM6"/>
<feature type="domain" description="F-box" evidence="1">
    <location>
        <begin position="14"/>
        <end position="62"/>
    </location>
</feature>
<evidence type="ECO:0000313" key="2">
    <source>
        <dbReference type="EMBL" id="KAH9309553.1"/>
    </source>
</evidence>
<dbReference type="InterPro" id="IPR001810">
    <property type="entry name" value="F-box_dom"/>
</dbReference>
<dbReference type="Pfam" id="PF12937">
    <property type="entry name" value="F-box-like"/>
    <property type="match status" value="1"/>
</dbReference>
<evidence type="ECO:0000313" key="3">
    <source>
        <dbReference type="Proteomes" id="UP000824469"/>
    </source>
</evidence>
<dbReference type="SMART" id="SM00256">
    <property type="entry name" value="FBOX"/>
    <property type="match status" value="1"/>
</dbReference>
<keyword evidence="3" id="KW-1185">Reference proteome</keyword>
<dbReference type="SUPFAM" id="SSF81383">
    <property type="entry name" value="F-box domain"/>
    <property type="match status" value="1"/>
</dbReference>
<dbReference type="Proteomes" id="UP000824469">
    <property type="component" value="Unassembled WGS sequence"/>
</dbReference>
<accession>A0AA38FVM6</accession>
<evidence type="ECO:0000259" key="1">
    <source>
        <dbReference type="PROSITE" id="PS50181"/>
    </source>
</evidence>
<dbReference type="PROSITE" id="PS50181">
    <property type="entry name" value="FBOX"/>
    <property type="match status" value="1"/>
</dbReference>
<feature type="non-terminal residue" evidence="2">
    <location>
        <position position="87"/>
    </location>
</feature>
<protein>
    <recommendedName>
        <fullName evidence="1">F-box domain-containing protein</fullName>
    </recommendedName>
</protein>
<gene>
    <name evidence="2" type="ORF">KI387_037464</name>
</gene>
<proteinExistence type="predicted"/>
<reference evidence="2 3" key="1">
    <citation type="journal article" date="2021" name="Nat. Plants">
        <title>The Taxus genome provides insights into paclitaxel biosynthesis.</title>
        <authorList>
            <person name="Xiong X."/>
            <person name="Gou J."/>
            <person name="Liao Q."/>
            <person name="Li Y."/>
            <person name="Zhou Q."/>
            <person name="Bi G."/>
            <person name="Li C."/>
            <person name="Du R."/>
            <person name="Wang X."/>
            <person name="Sun T."/>
            <person name="Guo L."/>
            <person name="Liang H."/>
            <person name="Lu P."/>
            <person name="Wu Y."/>
            <person name="Zhang Z."/>
            <person name="Ro D.K."/>
            <person name="Shang Y."/>
            <person name="Huang S."/>
            <person name="Yan J."/>
        </authorList>
    </citation>
    <scope>NUCLEOTIDE SEQUENCE [LARGE SCALE GENOMIC DNA]</scope>
    <source>
        <strain evidence="2">Ta-2019</strain>
    </source>
</reference>
<sequence>MEIEELVCNSLPEEVVCNDLPEEVLLMILGRLPTRKCYARMKTVCTRWNELLSCNRTTWFSKGSFLFQFEGTGKVIDKVQSWVMEGN</sequence>
<name>A0AA38FVM6_TAXCH</name>
<dbReference type="Gene3D" id="1.20.1280.50">
    <property type="match status" value="1"/>
</dbReference>
<dbReference type="InterPro" id="IPR036047">
    <property type="entry name" value="F-box-like_dom_sf"/>
</dbReference>
<dbReference type="EMBL" id="JAHRHJ020000007">
    <property type="protein sequence ID" value="KAH9309553.1"/>
    <property type="molecule type" value="Genomic_DNA"/>
</dbReference>
<organism evidence="2 3">
    <name type="scientific">Taxus chinensis</name>
    <name type="common">Chinese yew</name>
    <name type="synonym">Taxus wallichiana var. chinensis</name>
    <dbReference type="NCBI Taxonomy" id="29808"/>
    <lineage>
        <taxon>Eukaryota</taxon>
        <taxon>Viridiplantae</taxon>
        <taxon>Streptophyta</taxon>
        <taxon>Embryophyta</taxon>
        <taxon>Tracheophyta</taxon>
        <taxon>Spermatophyta</taxon>
        <taxon>Pinopsida</taxon>
        <taxon>Pinidae</taxon>
        <taxon>Conifers II</taxon>
        <taxon>Cupressales</taxon>
        <taxon>Taxaceae</taxon>
        <taxon>Taxus</taxon>
    </lineage>
</organism>
<comment type="caution">
    <text evidence="2">The sequence shown here is derived from an EMBL/GenBank/DDBJ whole genome shotgun (WGS) entry which is preliminary data.</text>
</comment>